<gene>
    <name evidence="1" type="ORF">V6N12_043540</name>
</gene>
<organism evidence="1 2">
    <name type="scientific">Hibiscus sabdariffa</name>
    <name type="common">roselle</name>
    <dbReference type="NCBI Taxonomy" id="183260"/>
    <lineage>
        <taxon>Eukaryota</taxon>
        <taxon>Viridiplantae</taxon>
        <taxon>Streptophyta</taxon>
        <taxon>Embryophyta</taxon>
        <taxon>Tracheophyta</taxon>
        <taxon>Spermatophyta</taxon>
        <taxon>Magnoliopsida</taxon>
        <taxon>eudicotyledons</taxon>
        <taxon>Gunneridae</taxon>
        <taxon>Pentapetalae</taxon>
        <taxon>rosids</taxon>
        <taxon>malvids</taxon>
        <taxon>Malvales</taxon>
        <taxon>Malvaceae</taxon>
        <taxon>Malvoideae</taxon>
        <taxon>Hibiscus</taxon>
    </lineage>
</organism>
<keyword evidence="2" id="KW-1185">Reference proteome</keyword>
<comment type="caution">
    <text evidence="1">The sequence shown here is derived from an EMBL/GenBank/DDBJ whole genome shotgun (WGS) entry which is preliminary data.</text>
</comment>
<dbReference type="Proteomes" id="UP001472677">
    <property type="component" value="Unassembled WGS sequence"/>
</dbReference>
<sequence>MALRSSEEEKDSTYTPCSTAVTAVTHTTASN</sequence>
<evidence type="ECO:0000313" key="1">
    <source>
        <dbReference type="EMBL" id="KAK8537375.1"/>
    </source>
</evidence>
<proteinExistence type="predicted"/>
<reference evidence="1 2" key="1">
    <citation type="journal article" date="2024" name="G3 (Bethesda)">
        <title>Genome assembly of Hibiscus sabdariffa L. provides insights into metabolisms of medicinal natural products.</title>
        <authorList>
            <person name="Kim T."/>
        </authorList>
    </citation>
    <scope>NUCLEOTIDE SEQUENCE [LARGE SCALE GENOMIC DNA]</scope>
    <source>
        <strain evidence="1">TK-2024</strain>
        <tissue evidence="1">Old leaves</tissue>
    </source>
</reference>
<dbReference type="EMBL" id="JBBPBM010000028">
    <property type="protein sequence ID" value="KAK8537375.1"/>
    <property type="molecule type" value="Genomic_DNA"/>
</dbReference>
<name>A0ABR2DEN2_9ROSI</name>
<protein>
    <submittedName>
        <fullName evidence="1">Uncharacterized protein</fullName>
    </submittedName>
</protein>
<accession>A0ABR2DEN2</accession>
<evidence type="ECO:0000313" key="2">
    <source>
        <dbReference type="Proteomes" id="UP001472677"/>
    </source>
</evidence>